<keyword evidence="5 8" id="KW-1133">Transmembrane helix</keyword>
<dbReference type="OrthoDB" id="5579088at2759"/>
<comment type="subcellular location">
    <subcellularLocation>
        <location evidence="1 8">Endoplasmic reticulum membrane</location>
        <topology evidence="1 8">Multi-pass membrane protein</topology>
    </subcellularLocation>
</comment>
<dbReference type="RefSeq" id="XP_033765543.1">
    <property type="nucleotide sequence ID" value="XM_033909652.1"/>
</dbReference>
<dbReference type="GO" id="GO:0005789">
    <property type="term" value="C:endoplasmic reticulum membrane"/>
    <property type="evidence" value="ECO:0007669"/>
    <property type="project" value="UniProtKB-SubCell"/>
</dbReference>
<comment type="catalytic activity">
    <reaction evidence="8">
        <text>(5Z,8Z,11Z,14Z)-eicosatetraenoyl-CoA + H2O = S-(5Z,8Z,11Z,14Z-eicosatetraenoyl)-4'-phosphopantetheine + adenosine 3',5'-bisphosphate + 2 H(+)</text>
        <dbReference type="Rhea" id="RHEA:65568"/>
        <dbReference type="ChEBI" id="CHEBI:15377"/>
        <dbReference type="ChEBI" id="CHEBI:15378"/>
        <dbReference type="ChEBI" id="CHEBI:57368"/>
        <dbReference type="ChEBI" id="CHEBI:58343"/>
        <dbReference type="ChEBI" id="CHEBI:156554"/>
    </reaction>
</comment>
<dbReference type="GO" id="GO:0008654">
    <property type="term" value="P:phospholipid biosynthetic process"/>
    <property type="evidence" value="ECO:0007669"/>
    <property type="project" value="UniProtKB-KW"/>
</dbReference>
<evidence type="ECO:0000256" key="9">
    <source>
        <dbReference type="SAM" id="Phobius"/>
    </source>
</evidence>
<reference evidence="10" key="4">
    <citation type="submission" date="2025-08" db="UniProtKB">
        <authorList>
            <consortium name="RefSeq"/>
        </authorList>
    </citation>
    <scope>IDENTIFICATION</scope>
    <source>
        <strain evidence="10">CBS432</strain>
    </source>
</reference>
<feature type="transmembrane region" description="Helical" evidence="9">
    <location>
        <begin position="125"/>
        <end position="145"/>
    </location>
</feature>
<reference evidence="10" key="2">
    <citation type="submission" date="2020-01" db="EMBL/GenBank/DDBJ databases">
        <title>Population-level Yeast Reference Genomes.</title>
        <authorList>
            <person name="Yue J.-X."/>
        </authorList>
    </citation>
    <scope>NUCLEOTIDE SEQUENCE</scope>
    <source>
        <strain evidence="10">CBS432</strain>
    </source>
</reference>
<dbReference type="GO" id="GO:0140042">
    <property type="term" value="P:lipid droplet formation"/>
    <property type="evidence" value="ECO:0007669"/>
    <property type="project" value="UniProtKB-UniRule"/>
</dbReference>
<evidence type="ECO:0000256" key="8">
    <source>
        <dbReference type="HAMAP-Rule" id="MF_03232"/>
    </source>
</evidence>
<dbReference type="InterPro" id="IPR019388">
    <property type="entry name" value="FIT"/>
</dbReference>
<dbReference type="Pfam" id="PF10261">
    <property type="entry name" value="FIT"/>
    <property type="match status" value="1"/>
</dbReference>
<evidence type="ECO:0000256" key="6">
    <source>
        <dbReference type="ARBA" id="ARBA00023098"/>
    </source>
</evidence>
<evidence type="ECO:0000313" key="10">
    <source>
        <dbReference type="RefSeq" id="XP_033765543.1"/>
    </source>
</evidence>
<keyword evidence="7 8" id="KW-0472">Membrane</keyword>
<comment type="similarity">
    <text evidence="8">Belongs to the FIT family. Yeast FIT2A/YFT2 subfamily.</text>
</comment>
<keyword evidence="2 8" id="KW-0812">Transmembrane</keyword>
<evidence type="ECO:0000256" key="3">
    <source>
        <dbReference type="ARBA" id="ARBA00022801"/>
    </source>
</evidence>
<comment type="function">
    <text evidence="8">Fatty acyl-coenzyme A (CoA) diphosphatase that hydrolyzes fatty acyl-CoA to yield acyl-4'-phosphopantetheine and adenosine 3',5'-bisphosphate. Preferentially hydrolyzes unsaturated long-chain acyl-CoA substrates in the endoplasmic reticulum (ER) lumen. This catalytic activity is required for maintaining ER structure and for lipid droplets (LDs) biogenesis, which are lipid storage organelles involved in maintaining lipid and energy homeostasis. May directly bind to diacylglycerol (DAGs) and triacylglycerol, which is also important for LD biogenesis. May support directional budding of nacent LDs from the ER into the cytosol by reducing DAG levels at sites of LD formation. May play a role in the regulation of cell morphology and cytoskeletal organization). Involved in phospholipid biosynthesis.</text>
</comment>
<dbReference type="VEuPathDB" id="FungiDB:SPAR_D05100"/>
<comment type="catalytic activity">
    <reaction evidence="8">
        <text>hexadecanoyl-CoA + H2O = S-hexadecanoyl-4'-phosphopantetheine + adenosine 3',5'-bisphosphate + 2 H(+)</text>
        <dbReference type="Rhea" id="RHEA:50032"/>
        <dbReference type="ChEBI" id="CHEBI:15377"/>
        <dbReference type="ChEBI" id="CHEBI:15378"/>
        <dbReference type="ChEBI" id="CHEBI:57379"/>
        <dbReference type="ChEBI" id="CHEBI:58343"/>
        <dbReference type="ChEBI" id="CHEBI:132018"/>
    </reaction>
</comment>
<protein>
    <recommendedName>
        <fullName evidence="8">Acyl-coenzyme A diphosphatase YFT2</fullName>
        <ecNumber evidence="8">3.6.1.-</ecNumber>
    </recommendedName>
    <alternativeName>
        <fullName evidence="8">FIT family protein YFT2</fullName>
    </alternativeName>
</protein>
<comment type="catalytic activity">
    <reaction evidence="8">
        <text>an acyl-CoA + H2O = an acyl-4'-phosphopantetheine + adenosine 3',5'-bisphosphate + 2 H(+)</text>
        <dbReference type="Rhea" id="RHEA:50044"/>
        <dbReference type="ChEBI" id="CHEBI:15377"/>
        <dbReference type="ChEBI" id="CHEBI:15378"/>
        <dbReference type="ChEBI" id="CHEBI:58342"/>
        <dbReference type="ChEBI" id="CHEBI:58343"/>
        <dbReference type="ChEBI" id="CHEBI:132023"/>
    </reaction>
</comment>
<dbReference type="KEGG" id="spao:SPAR_D05100"/>
<gene>
    <name evidence="8 10" type="primary">YFT2</name>
    <name evidence="8" type="synonym">FIT2A</name>
    <name evidence="10" type="ORF">SPAR_D05100</name>
</gene>
<accession>A0A8B8UP56</accession>
<reference evidence="10" key="1">
    <citation type="journal article" date="2017" name="Nat. Genet.">
        <title>Contrasting evolutionary genome dynamics between domesticated and wild yeasts.</title>
        <authorList>
            <person name="Yue J.X."/>
            <person name="Li J."/>
            <person name="Aigrain L."/>
            <person name="Hallin J."/>
            <person name="Persson K."/>
            <person name="Oliver K."/>
            <person name="Bergstrom A."/>
            <person name="Coupland P."/>
            <person name="Warringer J."/>
            <person name="Lagomarsino M.C."/>
            <person name="Fischer G."/>
            <person name="Durbin R."/>
            <person name="Liti G."/>
        </authorList>
    </citation>
    <scope>NUCLEOTIDE SEQUENCE</scope>
    <source>
        <strain evidence="10">CBS432</strain>
    </source>
</reference>
<sequence>MIRQLNYWSRKACLIYPFQVLVGALFSIVISSETLNHQKKTYALLKSSNIFNVIFAYKANQLWPFLFFGLAFLQIYFHYLARMDVLPLPISSTETSSSYLTYTNRWPLFKNRVISIMITQYACKFVLKYLLLFLSFQFIDHVFIWTGGECSSGSKTTSAEQCRLENGQWHGGFDISGHFCFLVNISMILWMELHLFSRFVQAEDMFWVVNKWVRACLAIVCTVLVIWICILWVTAIYYHTILEKVLGCIMGYICPVFIYHILPKIGLLHNYLYV</sequence>
<dbReference type="GO" id="GO:0010945">
    <property type="term" value="F:coenzyme A diphosphatase activity"/>
    <property type="evidence" value="ECO:0007669"/>
    <property type="project" value="InterPro"/>
</dbReference>
<organism evidence="10">
    <name type="scientific">Saccharomyces paradoxus</name>
    <name type="common">Yeast</name>
    <name type="synonym">Saccharomyces douglasii</name>
    <dbReference type="NCBI Taxonomy" id="27291"/>
    <lineage>
        <taxon>Eukaryota</taxon>
        <taxon>Fungi</taxon>
        <taxon>Dikarya</taxon>
        <taxon>Ascomycota</taxon>
        <taxon>Saccharomycotina</taxon>
        <taxon>Saccharomycetes</taxon>
        <taxon>Saccharomycetales</taxon>
        <taxon>Saccharomycetaceae</taxon>
        <taxon>Saccharomyces</taxon>
    </lineage>
</organism>
<name>A0A8B8UP56_SACPA</name>
<dbReference type="InterPro" id="IPR046398">
    <property type="entry name" value="YFT2"/>
</dbReference>
<dbReference type="HAMAP" id="MF_03232">
    <property type="entry name" value="YFT2"/>
    <property type="match status" value="1"/>
</dbReference>
<dbReference type="PANTHER" id="PTHR23129">
    <property type="entry name" value="ACYL-COENZYME A DIPHOSPHATASE FITM2"/>
    <property type="match status" value="1"/>
</dbReference>
<feature type="transmembrane region" description="Helical" evidence="9">
    <location>
        <begin position="12"/>
        <end position="30"/>
    </location>
</feature>
<dbReference type="AlphaFoldDB" id="A0A8B8UP56"/>
<keyword evidence="8" id="KW-0594">Phospholipid biosynthesis</keyword>
<evidence type="ECO:0000256" key="1">
    <source>
        <dbReference type="ARBA" id="ARBA00004477"/>
    </source>
</evidence>
<keyword evidence="6" id="KW-0443">Lipid metabolism</keyword>
<dbReference type="PANTHER" id="PTHR23129:SF0">
    <property type="entry name" value="ACYL-COENZYME A DIPHOSPHATASE FITM2"/>
    <property type="match status" value="1"/>
</dbReference>
<dbReference type="EC" id="3.6.1.-" evidence="8"/>
<keyword evidence="3 8" id="KW-0378">Hydrolase</keyword>
<feature type="transmembrane region" description="Helical" evidence="9">
    <location>
        <begin position="217"/>
        <end position="238"/>
    </location>
</feature>
<reference evidence="10" key="3">
    <citation type="submission" date="2025-07" db="EMBL/GenBank/DDBJ databases">
        <authorList>
            <consortium name="NCBI Genome Project"/>
        </authorList>
    </citation>
    <scope>NUCLEOTIDE SEQUENCE</scope>
    <source>
        <strain evidence="10">CBS432</strain>
    </source>
</reference>
<evidence type="ECO:0000256" key="4">
    <source>
        <dbReference type="ARBA" id="ARBA00022824"/>
    </source>
</evidence>
<comment type="catalytic activity">
    <reaction evidence="8">
        <text>(9Z)-octadecenoyl-CoA + H2O = S-(9Z-octadecenoyl)-4'-phosphopantetheine + adenosine 3',5'-bisphosphate + 2 H(+)</text>
        <dbReference type="Rhea" id="RHEA:65564"/>
        <dbReference type="ChEBI" id="CHEBI:15377"/>
        <dbReference type="ChEBI" id="CHEBI:15378"/>
        <dbReference type="ChEBI" id="CHEBI:57387"/>
        <dbReference type="ChEBI" id="CHEBI:58343"/>
        <dbReference type="ChEBI" id="CHEBI:156553"/>
    </reaction>
</comment>
<feature type="active site" evidence="8">
    <location>
        <position position="239"/>
    </location>
</feature>
<evidence type="ECO:0000256" key="7">
    <source>
        <dbReference type="ARBA" id="ARBA00023136"/>
    </source>
</evidence>
<feature type="transmembrane region" description="Helical" evidence="9">
    <location>
        <begin position="175"/>
        <end position="196"/>
    </location>
</feature>
<keyword evidence="8" id="KW-0444">Lipid biosynthesis</keyword>
<feature type="transmembrane region" description="Helical" evidence="9">
    <location>
        <begin position="244"/>
        <end position="262"/>
    </location>
</feature>
<proteinExistence type="inferred from homology"/>
<keyword evidence="4 8" id="KW-0256">Endoplasmic reticulum</keyword>
<evidence type="ECO:0000256" key="5">
    <source>
        <dbReference type="ARBA" id="ARBA00022989"/>
    </source>
</evidence>
<keyword evidence="8" id="KW-1208">Phospholipid metabolism</keyword>
<evidence type="ECO:0000256" key="2">
    <source>
        <dbReference type="ARBA" id="ARBA00022692"/>
    </source>
</evidence>
<feature type="active site" evidence="8">
    <location>
        <position position="178"/>
    </location>
</feature>